<dbReference type="SMART" id="SM00865">
    <property type="entry name" value="Tubulin_C"/>
    <property type="match status" value="1"/>
</dbReference>
<dbReference type="PANTHER" id="PTHR30314:SF3">
    <property type="entry name" value="MITOCHONDRIAL DIVISION PROTEIN FSZA"/>
    <property type="match status" value="1"/>
</dbReference>
<reference evidence="10 11" key="1">
    <citation type="submission" date="2016-10" db="EMBL/GenBank/DDBJ databases">
        <authorList>
            <person name="Varghese N."/>
            <person name="Submissions S."/>
        </authorList>
    </citation>
    <scope>NUCLEOTIDE SEQUENCE [LARGE SCALE GENOMIC DNA]</scope>
    <source>
        <strain evidence="10 11">Mar_2010_102</strain>
    </source>
</reference>
<comment type="subunit">
    <text evidence="4">Homodimer. Polymerizes to form a dynamic ring structure in a strictly GTP-dependent manner. Interacts directly with several other division proteins.</text>
</comment>
<name>A0A1H1PAS7_9FLAO</name>
<evidence type="ECO:0000259" key="8">
    <source>
        <dbReference type="SMART" id="SM00864"/>
    </source>
</evidence>
<feature type="region of interest" description="Disordered" evidence="7">
    <location>
        <begin position="531"/>
        <end position="587"/>
    </location>
</feature>
<dbReference type="GO" id="GO:0051258">
    <property type="term" value="P:protein polymerization"/>
    <property type="evidence" value="ECO:0007669"/>
    <property type="project" value="UniProtKB-UniRule"/>
</dbReference>
<dbReference type="InterPro" id="IPR000158">
    <property type="entry name" value="Cell_div_FtsZ"/>
</dbReference>
<feature type="binding site" evidence="4">
    <location>
        <position position="194"/>
    </location>
    <ligand>
        <name>GTP</name>
        <dbReference type="ChEBI" id="CHEBI:37565"/>
    </ligand>
</feature>
<dbReference type="FunFam" id="3.40.50.1440:FF:000001">
    <property type="entry name" value="Cell division protein FtsZ"/>
    <property type="match status" value="1"/>
</dbReference>
<dbReference type="NCBIfam" id="TIGR00065">
    <property type="entry name" value="ftsZ"/>
    <property type="match status" value="1"/>
</dbReference>
<dbReference type="SUPFAM" id="SSF52490">
    <property type="entry name" value="Tubulin nucleotide-binding domain-like"/>
    <property type="match status" value="1"/>
</dbReference>
<evidence type="ECO:0000313" key="10">
    <source>
        <dbReference type="EMBL" id="SDS08257.1"/>
    </source>
</evidence>
<evidence type="ECO:0000256" key="4">
    <source>
        <dbReference type="HAMAP-Rule" id="MF_00909"/>
    </source>
</evidence>
<keyword evidence="4 6" id="KW-0132">Cell division</keyword>
<dbReference type="STRING" id="1250231.SAMN04488552_2042"/>
<dbReference type="Pfam" id="PF12327">
    <property type="entry name" value="FtsZ_C"/>
    <property type="match status" value="1"/>
</dbReference>
<dbReference type="InterPro" id="IPR008280">
    <property type="entry name" value="Tub_FtsZ_C"/>
</dbReference>
<evidence type="ECO:0000256" key="6">
    <source>
        <dbReference type="RuleBase" id="RU000631"/>
    </source>
</evidence>
<keyword evidence="2 4" id="KW-0547">Nucleotide-binding</keyword>
<feature type="binding site" evidence="4">
    <location>
        <begin position="116"/>
        <end position="118"/>
    </location>
    <ligand>
        <name>GTP</name>
        <dbReference type="ChEBI" id="CHEBI:37565"/>
    </ligand>
</feature>
<proteinExistence type="inferred from homology"/>
<sequence>MSSTEFGDISFDLPKNQSNVIKVIGVGGGGSNAINHMFQLGIKGVDFVVCNTDSQALENSSVPNKIQLGVTLTEGLGAGANPEVGEKAAVESFEEIKQMLDTNTKMVFITAGMGGGTGTGAAPIIAKQAKELGILTVGIVTIPFQFEGKNRNEQAQLGVERLRQNVDSLIVINNNKLREVYGNLGFKAGFSKADEVLATASRGIAEVITHHYTQNIDLRDAKTVLSKSGTAIMGSAQASGASRATDAIMKALDSPLLNDNKITGAKNVLLLIVSGNEEITIDEIGEINDHIQAEAGHSANIIMGVGEDEALEDAIAVTIIATGFDVEQQNEITNTETKKIIHTLEDEQKAEQDLTTKKSAPINQVTSAPVNELQFEEPVEDKKIVHTLDETEEEVDEVGNIQKKVDDVFKTPDFARKLDVIYEEVDPNEFIINDTTSEEVRNMEVNEAEEIKAEESKDQFMFTFDMPMKSEEEKPKSTPKAEEITRHNLEEEKEDTKNIKVNEAIEIVPVTESSAQGVKRYSLDDYMEMEEKLERSKAPKKEEPKDETMAFEKKTVAPSPQRENTGDDHDPFDNPISSEVVRQRTAERKAKMKEFNYKFRTGSAQIDEIEKQPAYKRAGIELDNSKPGEGKLSRTSIDQDENNDLHFRKNNSFLHDNVD</sequence>
<organism evidence="10 11">
    <name type="scientific">Christiangramia echinicola</name>
    <dbReference type="NCBI Taxonomy" id="279359"/>
    <lineage>
        <taxon>Bacteria</taxon>
        <taxon>Pseudomonadati</taxon>
        <taxon>Bacteroidota</taxon>
        <taxon>Flavobacteriia</taxon>
        <taxon>Flavobacteriales</taxon>
        <taxon>Flavobacteriaceae</taxon>
        <taxon>Christiangramia</taxon>
    </lineage>
</organism>
<gene>
    <name evidence="4" type="primary">ftsZ</name>
    <name evidence="10" type="ORF">SAMN04488552_2042</name>
</gene>
<dbReference type="InterPro" id="IPR036525">
    <property type="entry name" value="Tubulin/FtsZ_GTPase_sf"/>
</dbReference>
<dbReference type="Gene3D" id="3.40.50.1440">
    <property type="entry name" value="Tubulin/FtsZ, GTPase domain"/>
    <property type="match status" value="1"/>
</dbReference>
<keyword evidence="4" id="KW-0963">Cytoplasm</keyword>
<dbReference type="Proteomes" id="UP000198858">
    <property type="component" value="Chromosome I"/>
</dbReference>
<comment type="similarity">
    <text evidence="1 4 6">Belongs to the FtsZ family.</text>
</comment>
<evidence type="ECO:0000256" key="5">
    <source>
        <dbReference type="NCBIfam" id="TIGR00065"/>
    </source>
</evidence>
<dbReference type="GO" id="GO:0003924">
    <property type="term" value="F:GTPase activity"/>
    <property type="evidence" value="ECO:0007669"/>
    <property type="project" value="UniProtKB-UniRule"/>
</dbReference>
<feature type="binding site" evidence="4">
    <location>
        <begin position="28"/>
        <end position="32"/>
    </location>
    <ligand>
        <name>GTP</name>
        <dbReference type="ChEBI" id="CHEBI:37565"/>
    </ligand>
</feature>
<dbReference type="SMART" id="SM00864">
    <property type="entry name" value="Tubulin"/>
    <property type="match status" value="1"/>
</dbReference>
<feature type="compositionally biased region" description="Basic and acidic residues" evidence="7">
    <location>
        <begin position="610"/>
        <end position="632"/>
    </location>
</feature>
<dbReference type="PRINTS" id="PR00423">
    <property type="entry name" value="CELLDVISFTSZ"/>
</dbReference>
<feature type="region of interest" description="Disordered" evidence="7">
    <location>
        <begin position="610"/>
        <end position="659"/>
    </location>
</feature>
<dbReference type="PROSITE" id="PS01135">
    <property type="entry name" value="FTSZ_2"/>
    <property type="match status" value="1"/>
</dbReference>
<dbReference type="PANTHER" id="PTHR30314">
    <property type="entry name" value="CELL DIVISION PROTEIN FTSZ-RELATED"/>
    <property type="match status" value="1"/>
</dbReference>
<dbReference type="InterPro" id="IPR024757">
    <property type="entry name" value="FtsZ_C"/>
</dbReference>
<evidence type="ECO:0000259" key="9">
    <source>
        <dbReference type="SMART" id="SM00865"/>
    </source>
</evidence>
<dbReference type="PROSITE" id="PS01134">
    <property type="entry name" value="FTSZ_1"/>
    <property type="match status" value="1"/>
</dbReference>
<feature type="domain" description="Tubulin/FtsZ GTPase" evidence="8">
    <location>
        <begin position="20"/>
        <end position="212"/>
    </location>
</feature>
<evidence type="ECO:0000256" key="3">
    <source>
        <dbReference type="ARBA" id="ARBA00023134"/>
    </source>
</evidence>
<evidence type="ECO:0000313" key="11">
    <source>
        <dbReference type="Proteomes" id="UP000198858"/>
    </source>
</evidence>
<feature type="binding site" evidence="4">
    <location>
        <position position="147"/>
    </location>
    <ligand>
        <name>GTP</name>
        <dbReference type="ChEBI" id="CHEBI:37565"/>
    </ligand>
</feature>
<dbReference type="HAMAP" id="MF_00909">
    <property type="entry name" value="FtsZ"/>
    <property type="match status" value="1"/>
</dbReference>
<dbReference type="Gene3D" id="3.30.1330.20">
    <property type="entry name" value="Tubulin/FtsZ, C-terminal domain"/>
    <property type="match status" value="1"/>
</dbReference>
<accession>A0A1H1PAS7</accession>
<dbReference type="GO" id="GO:0000917">
    <property type="term" value="P:division septum assembly"/>
    <property type="evidence" value="ECO:0007669"/>
    <property type="project" value="UniProtKB-KW"/>
</dbReference>
<dbReference type="InterPro" id="IPR003008">
    <property type="entry name" value="Tubulin_FtsZ_GTPase"/>
</dbReference>
<feature type="domain" description="Tubulin/FtsZ 2-layer sandwich" evidence="9">
    <location>
        <begin position="215"/>
        <end position="333"/>
    </location>
</feature>
<dbReference type="GO" id="GO:0005737">
    <property type="term" value="C:cytoplasm"/>
    <property type="evidence" value="ECO:0007669"/>
    <property type="project" value="UniProtKB-SubCell"/>
</dbReference>
<dbReference type="GO" id="GO:0032153">
    <property type="term" value="C:cell division site"/>
    <property type="evidence" value="ECO:0007669"/>
    <property type="project" value="UniProtKB-UniRule"/>
</dbReference>
<evidence type="ECO:0000256" key="2">
    <source>
        <dbReference type="ARBA" id="ARBA00022741"/>
    </source>
</evidence>
<dbReference type="InterPro" id="IPR020805">
    <property type="entry name" value="Cell_div_FtsZ_CS"/>
</dbReference>
<dbReference type="EMBL" id="LT629745">
    <property type="protein sequence ID" value="SDS08257.1"/>
    <property type="molecule type" value="Genomic_DNA"/>
</dbReference>
<comment type="function">
    <text evidence="4 6">Essential cell division protein that forms a contractile ring structure (Z ring) at the future cell division site. The regulation of the ring assembly controls the timing and the location of cell division. One of the functions of the FtsZ ring is to recruit other cell division proteins to the septum to produce a new cell wall between the dividing cells. Binds GTP and shows GTPase activity.</text>
</comment>
<dbReference type="SUPFAM" id="SSF55307">
    <property type="entry name" value="Tubulin C-terminal domain-like"/>
    <property type="match status" value="1"/>
</dbReference>
<dbReference type="Pfam" id="PF00091">
    <property type="entry name" value="Tubulin"/>
    <property type="match status" value="1"/>
</dbReference>
<feature type="compositionally biased region" description="Basic and acidic residues" evidence="7">
    <location>
        <begin position="531"/>
        <end position="555"/>
    </location>
</feature>
<keyword evidence="4 6" id="KW-0131">Cell cycle</keyword>
<protein>
    <recommendedName>
        <fullName evidence="4 5">Cell division protein FtsZ</fullName>
    </recommendedName>
</protein>
<feature type="compositionally biased region" description="Polar residues" evidence="7">
    <location>
        <begin position="650"/>
        <end position="659"/>
    </location>
</feature>
<evidence type="ECO:0000256" key="1">
    <source>
        <dbReference type="ARBA" id="ARBA00009690"/>
    </source>
</evidence>
<dbReference type="AlphaFoldDB" id="A0A1H1PAS7"/>
<dbReference type="GO" id="GO:0005525">
    <property type="term" value="F:GTP binding"/>
    <property type="evidence" value="ECO:0007669"/>
    <property type="project" value="UniProtKB-UniRule"/>
</dbReference>
<evidence type="ECO:0000256" key="7">
    <source>
        <dbReference type="SAM" id="MobiDB-lite"/>
    </source>
</evidence>
<dbReference type="InterPro" id="IPR037103">
    <property type="entry name" value="Tubulin/FtsZ-like_C"/>
</dbReference>
<keyword evidence="3 4" id="KW-0342">GTP-binding</keyword>
<feature type="binding site" evidence="4">
    <location>
        <position position="151"/>
    </location>
    <ligand>
        <name>GTP</name>
        <dbReference type="ChEBI" id="CHEBI:37565"/>
    </ligand>
</feature>
<feature type="region of interest" description="Disordered" evidence="7">
    <location>
        <begin position="469"/>
        <end position="495"/>
    </location>
</feature>
<keyword evidence="11" id="KW-1185">Reference proteome</keyword>
<keyword evidence="4 6" id="KW-0717">Septation</keyword>
<comment type="subcellular location">
    <subcellularLocation>
        <location evidence="4">Cytoplasm</location>
    </subcellularLocation>
    <text evidence="4">Assembles at midcell at the inner surface of the cytoplasmic membrane.</text>
</comment>
<dbReference type="RefSeq" id="WP_089662369.1">
    <property type="nucleotide sequence ID" value="NZ_LT629745.1"/>
</dbReference>
<dbReference type="CDD" id="cd02201">
    <property type="entry name" value="FtsZ_type1"/>
    <property type="match status" value="1"/>
</dbReference>
<dbReference type="GO" id="GO:0043093">
    <property type="term" value="P:FtsZ-dependent cytokinesis"/>
    <property type="evidence" value="ECO:0007669"/>
    <property type="project" value="UniProtKB-UniRule"/>
</dbReference>
<dbReference type="InterPro" id="IPR045061">
    <property type="entry name" value="FtsZ/CetZ"/>
</dbReference>
<dbReference type="InterPro" id="IPR018316">
    <property type="entry name" value="Tubulin/FtsZ_2-layer-sand-dom"/>
</dbReference>